<evidence type="ECO:0000313" key="2">
    <source>
        <dbReference type="Proteomes" id="UP001497392"/>
    </source>
</evidence>
<evidence type="ECO:0000313" key="1">
    <source>
        <dbReference type="EMBL" id="CAL5223086.1"/>
    </source>
</evidence>
<keyword evidence="2" id="KW-1185">Reference proteome</keyword>
<dbReference type="PROSITE" id="PS51257">
    <property type="entry name" value="PROKAR_LIPOPROTEIN"/>
    <property type="match status" value="1"/>
</dbReference>
<sequence length="96" mass="11116">MARYEVLEQLPLEQLVCLALSSSSCVEQSSQITQNQGAYRKDQKEQKRRLCWTRAAHTLQDEIASQEQALKLMSDHSERNTNVTQRHPRLQQCCRG</sequence>
<gene>
    <name evidence="1" type="primary">g5545</name>
    <name evidence="1" type="ORF">VP750_LOCUS4745</name>
</gene>
<proteinExistence type="predicted"/>
<dbReference type="Proteomes" id="UP001497392">
    <property type="component" value="Unassembled WGS sequence"/>
</dbReference>
<organism evidence="1 2">
    <name type="scientific">Coccomyxa viridis</name>
    <dbReference type="NCBI Taxonomy" id="1274662"/>
    <lineage>
        <taxon>Eukaryota</taxon>
        <taxon>Viridiplantae</taxon>
        <taxon>Chlorophyta</taxon>
        <taxon>core chlorophytes</taxon>
        <taxon>Trebouxiophyceae</taxon>
        <taxon>Trebouxiophyceae incertae sedis</taxon>
        <taxon>Coccomyxaceae</taxon>
        <taxon>Coccomyxa</taxon>
    </lineage>
</organism>
<protein>
    <submittedName>
        <fullName evidence="1">G5545 protein</fullName>
    </submittedName>
</protein>
<comment type="caution">
    <text evidence="1">The sequence shown here is derived from an EMBL/GenBank/DDBJ whole genome shotgun (WGS) entry which is preliminary data.</text>
</comment>
<dbReference type="EMBL" id="CAXHTA020000008">
    <property type="protein sequence ID" value="CAL5223086.1"/>
    <property type="molecule type" value="Genomic_DNA"/>
</dbReference>
<reference evidence="1 2" key="1">
    <citation type="submission" date="2024-06" db="EMBL/GenBank/DDBJ databases">
        <authorList>
            <person name="Kraege A."/>
            <person name="Thomma B."/>
        </authorList>
    </citation>
    <scope>NUCLEOTIDE SEQUENCE [LARGE SCALE GENOMIC DNA]</scope>
</reference>
<accession>A0ABP1FVM4</accession>
<name>A0ABP1FVM4_9CHLO</name>